<feature type="compositionally biased region" description="Acidic residues" evidence="1">
    <location>
        <begin position="179"/>
        <end position="189"/>
    </location>
</feature>
<keyword evidence="3" id="KW-1185">Reference proteome</keyword>
<accession>A0A9W9DPZ7</accession>
<evidence type="ECO:0008006" key="4">
    <source>
        <dbReference type="Google" id="ProtNLM"/>
    </source>
</evidence>
<name>A0A9W9DPZ7_9AGAR</name>
<feature type="region of interest" description="Disordered" evidence="1">
    <location>
        <begin position="318"/>
        <end position="348"/>
    </location>
</feature>
<evidence type="ECO:0000256" key="1">
    <source>
        <dbReference type="SAM" id="MobiDB-lite"/>
    </source>
</evidence>
<reference evidence="2" key="1">
    <citation type="submission" date="2022-08" db="EMBL/GenBank/DDBJ databases">
        <title>A Global Phylogenomic Analysis of the Shiitake Genus Lentinula.</title>
        <authorList>
            <consortium name="DOE Joint Genome Institute"/>
            <person name="Sierra-Patev S."/>
            <person name="Min B."/>
            <person name="Naranjo-Ortiz M."/>
            <person name="Looney B."/>
            <person name="Konkel Z."/>
            <person name="Slot J.C."/>
            <person name="Sakamoto Y."/>
            <person name="Steenwyk J.L."/>
            <person name="Rokas A."/>
            <person name="Carro J."/>
            <person name="Camarero S."/>
            <person name="Ferreira P."/>
            <person name="Molpeceres G."/>
            <person name="Ruiz-Duenas F.J."/>
            <person name="Serrano A."/>
            <person name="Henrissat B."/>
            <person name="Drula E."/>
            <person name="Hughes K.W."/>
            <person name="Mata J.L."/>
            <person name="Ishikawa N.K."/>
            <person name="Vargas-Isla R."/>
            <person name="Ushijima S."/>
            <person name="Smith C.A."/>
            <person name="Ahrendt S."/>
            <person name="Andreopoulos W."/>
            <person name="He G."/>
            <person name="Labutti K."/>
            <person name="Lipzen A."/>
            <person name="Ng V."/>
            <person name="Riley R."/>
            <person name="Sandor L."/>
            <person name="Barry K."/>
            <person name="Martinez A.T."/>
            <person name="Xiao Y."/>
            <person name="Gibbons J.G."/>
            <person name="Terashima K."/>
            <person name="Grigoriev I.V."/>
            <person name="Hibbett D.S."/>
        </authorList>
    </citation>
    <scope>NUCLEOTIDE SEQUENCE</scope>
    <source>
        <strain evidence="2">JLM2183</strain>
    </source>
</reference>
<dbReference type="OrthoDB" id="19928at2759"/>
<comment type="caution">
    <text evidence="2">The sequence shown here is derived from an EMBL/GenBank/DDBJ whole genome shotgun (WGS) entry which is preliminary data.</text>
</comment>
<feature type="region of interest" description="Disordered" evidence="1">
    <location>
        <begin position="179"/>
        <end position="217"/>
    </location>
</feature>
<dbReference type="AlphaFoldDB" id="A0A9W9DPZ7"/>
<sequence length="348" mass="37224">MHISPISTSSASATFSQLVNMLTRPLAMLYSVEAVSQLQIFLHANFMSMIPAQQSISPFTILLSATTLPPTPIYAACLQAGIAWPEWIRSLGNQVIYILVMDGSLTVRIGESGESVTVWSEDPIQVPAISKKAQGIDSLALSKLRTMLNSARERNASMEVPAQPILLPTLLSVSATSMDIDDESSDSDSESTSSSSRFSEASAESMTSVSSASSSPISTICDLPLVNPSTMATKKTSVYVPPAKLSAASSFMDSDPGSIPSHRLLSRSQRRLARVLVDKSKASVCQYKYQGGQTGVMTGGVMLGSKNYSTANLAPATKSRAPLRMTSKKRSDTVMLGPDSSDWRRVRA</sequence>
<proteinExistence type="predicted"/>
<evidence type="ECO:0000313" key="3">
    <source>
        <dbReference type="Proteomes" id="UP001150266"/>
    </source>
</evidence>
<protein>
    <recommendedName>
        <fullName evidence="4">Anti-proliferative protein domain-containing protein</fullName>
    </recommendedName>
</protein>
<dbReference type="Proteomes" id="UP001150266">
    <property type="component" value="Unassembled WGS sequence"/>
</dbReference>
<feature type="compositionally biased region" description="Low complexity" evidence="1">
    <location>
        <begin position="190"/>
        <end position="217"/>
    </location>
</feature>
<organism evidence="2 3">
    <name type="scientific">Lentinula aciculospora</name>
    <dbReference type="NCBI Taxonomy" id="153920"/>
    <lineage>
        <taxon>Eukaryota</taxon>
        <taxon>Fungi</taxon>
        <taxon>Dikarya</taxon>
        <taxon>Basidiomycota</taxon>
        <taxon>Agaricomycotina</taxon>
        <taxon>Agaricomycetes</taxon>
        <taxon>Agaricomycetidae</taxon>
        <taxon>Agaricales</taxon>
        <taxon>Marasmiineae</taxon>
        <taxon>Omphalotaceae</taxon>
        <taxon>Lentinula</taxon>
    </lineage>
</organism>
<evidence type="ECO:0000313" key="2">
    <source>
        <dbReference type="EMBL" id="KAJ4480102.1"/>
    </source>
</evidence>
<dbReference type="EMBL" id="JAOTPV010000007">
    <property type="protein sequence ID" value="KAJ4480102.1"/>
    <property type="molecule type" value="Genomic_DNA"/>
</dbReference>
<gene>
    <name evidence="2" type="ORF">J3R30DRAFT_2578261</name>
</gene>